<feature type="compositionally biased region" description="Low complexity" evidence="1">
    <location>
        <begin position="73"/>
        <end position="91"/>
    </location>
</feature>
<evidence type="ECO:0000313" key="3">
    <source>
        <dbReference type="Proteomes" id="UP000553343"/>
    </source>
</evidence>
<feature type="region of interest" description="Disordered" evidence="1">
    <location>
        <begin position="61"/>
        <end position="101"/>
    </location>
</feature>
<name>A0A850T800_9BACT</name>
<comment type="caution">
    <text evidence="2">The sequence shown here is derived from an EMBL/GenBank/DDBJ whole genome shotgun (WGS) entry which is preliminary data.</text>
</comment>
<dbReference type="EMBL" id="JACADJ010000010">
    <property type="protein sequence ID" value="NWH04347.1"/>
    <property type="molecule type" value="Genomic_DNA"/>
</dbReference>
<protein>
    <submittedName>
        <fullName evidence="2">Uncharacterized protein</fullName>
    </submittedName>
</protein>
<gene>
    <name evidence="2" type="ORF">HXW94_04985</name>
</gene>
<sequence>MDINSIQGMKAYTTNVRLTDTASVQTNNKEATSVEPNKEITQSVQEAFKVEITPEALALQAENTENPDKENQDQQIARQIQQTQQNQSFQGRQGGQLDIIA</sequence>
<dbReference type="AlphaFoldDB" id="A0A850T800"/>
<organism evidence="2 3">
    <name type="scientific">Desulfobacter latus</name>
    <dbReference type="NCBI Taxonomy" id="2292"/>
    <lineage>
        <taxon>Bacteria</taxon>
        <taxon>Pseudomonadati</taxon>
        <taxon>Thermodesulfobacteriota</taxon>
        <taxon>Desulfobacteria</taxon>
        <taxon>Desulfobacterales</taxon>
        <taxon>Desulfobacteraceae</taxon>
        <taxon>Desulfobacter</taxon>
    </lineage>
</organism>
<reference evidence="2 3" key="1">
    <citation type="submission" date="2020-06" db="EMBL/GenBank/DDBJ databases">
        <title>High-quality draft genome of sulfate reducer Desulfobacter latus type strain AcrS2 isolated from marine sediment.</title>
        <authorList>
            <person name="Hoppe M."/>
            <person name="Larsen C.K."/>
            <person name="Marshall I.P.G."/>
            <person name="Schramm A."/>
            <person name="Marietou A.G."/>
        </authorList>
    </citation>
    <scope>NUCLEOTIDE SEQUENCE [LARGE SCALE GENOMIC DNA]</scope>
    <source>
        <strain evidence="2 3">AcRS2</strain>
    </source>
</reference>
<keyword evidence="3" id="KW-1185">Reference proteome</keyword>
<accession>A0A850T800</accession>
<proteinExistence type="predicted"/>
<dbReference type="RefSeq" id="WP_178365800.1">
    <property type="nucleotide sequence ID" value="NZ_JACADJ010000010.1"/>
</dbReference>
<evidence type="ECO:0000313" key="2">
    <source>
        <dbReference type="EMBL" id="NWH04347.1"/>
    </source>
</evidence>
<dbReference type="Proteomes" id="UP000553343">
    <property type="component" value="Unassembled WGS sequence"/>
</dbReference>
<evidence type="ECO:0000256" key="1">
    <source>
        <dbReference type="SAM" id="MobiDB-lite"/>
    </source>
</evidence>